<dbReference type="RefSeq" id="WP_139456610.1">
    <property type="nucleotide sequence ID" value="NZ_VDCH01000007.1"/>
</dbReference>
<evidence type="ECO:0000313" key="2">
    <source>
        <dbReference type="EMBL" id="TNJ39302.1"/>
    </source>
</evidence>
<evidence type="ECO:0000256" key="1">
    <source>
        <dbReference type="SAM" id="MobiDB-lite"/>
    </source>
</evidence>
<dbReference type="EMBL" id="VDCH01000007">
    <property type="protein sequence ID" value="TNJ39302.1"/>
    <property type="molecule type" value="Genomic_DNA"/>
</dbReference>
<dbReference type="AlphaFoldDB" id="A0A5C4S7U3"/>
<protein>
    <submittedName>
        <fullName evidence="2">Uncharacterized protein</fullName>
    </submittedName>
</protein>
<organism evidence="2 3">
    <name type="scientific">Chlorobaculum thiosulfatiphilum</name>
    <name type="common">Chlorobium limicola f.sp. thiosulfatophilum</name>
    <dbReference type="NCBI Taxonomy" id="115852"/>
    <lineage>
        <taxon>Bacteria</taxon>
        <taxon>Pseudomonadati</taxon>
        <taxon>Chlorobiota</taxon>
        <taxon>Chlorobiia</taxon>
        <taxon>Chlorobiales</taxon>
        <taxon>Chlorobiaceae</taxon>
        <taxon>Chlorobaculum</taxon>
    </lineage>
</organism>
<keyword evidence="3" id="KW-1185">Reference proteome</keyword>
<reference evidence="2 3" key="1">
    <citation type="submission" date="2019-05" db="EMBL/GenBank/DDBJ databases">
        <title>Draft Whole-Genome sequence of the green sulfur bacterium Chlorobaculum thiosulfatiphilum DSM 249.</title>
        <authorList>
            <person name="Meyer T.E."/>
            <person name="Kyndt J.A."/>
        </authorList>
    </citation>
    <scope>NUCLEOTIDE SEQUENCE [LARGE SCALE GENOMIC DNA]</scope>
    <source>
        <strain evidence="2 3">DSM 249</strain>
    </source>
</reference>
<proteinExistence type="predicted"/>
<sequence length="82" mass="8758">MPEGSEAVEFNPETGAHSTSRKACRLSPQPPPKAHGHNDLRLNLLIQPDGFSVQNVYQHPGSGVKAAIGKRAKQVNAAGRFS</sequence>
<comment type="caution">
    <text evidence="2">The sequence shown here is derived from an EMBL/GenBank/DDBJ whole genome shotgun (WGS) entry which is preliminary data.</text>
</comment>
<dbReference type="Proteomes" id="UP000308271">
    <property type="component" value="Unassembled WGS sequence"/>
</dbReference>
<feature type="region of interest" description="Disordered" evidence="1">
    <location>
        <begin position="1"/>
        <end position="38"/>
    </location>
</feature>
<accession>A0A5C4S7U3</accession>
<name>A0A5C4S7U3_CHLTI</name>
<evidence type="ECO:0000313" key="3">
    <source>
        <dbReference type="Proteomes" id="UP000308271"/>
    </source>
</evidence>
<gene>
    <name evidence="2" type="ORF">FGF66_05070</name>
</gene>